<dbReference type="Proteomes" id="UP000030693">
    <property type="component" value="Unassembled WGS sequence"/>
</dbReference>
<sequence length="90" mass="10192">MVLPFDKVKRVLDEACREWDEHIFIAGDSPFQTVSLIGEDQSEVEVVFGPLHGPRRYVFPLSECKILPCDNITSEWLAVLLAQKCACFPP</sequence>
<accession>A0A058Z7I6</accession>
<organism evidence="1">
    <name type="scientific">Fonticula alba</name>
    <name type="common">Slime mold</name>
    <dbReference type="NCBI Taxonomy" id="691883"/>
    <lineage>
        <taxon>Eukaryota</taxon>
        <taxon>Rotosphaerida</taxon>
        <taxon>Fonticulaceae</taxon>
        <taxon>Fonticula</taxon>
    </lineage>
</organism>
<dbReference type="Gene3D" id="3.30.479.10">
    <property type="entry name" value="6-pyruvoyl tetrahydropterin synthase/QueD"/>
    <property type="match status" value="1"/>
</dbReference>
<dbReference type="RefSeq" id="XP_009495667.1">
    <property type="nucleotide sequence ID" value="XM_009497392.1"/>
</dbReference>
<evidence type="ECO:0000313" key="2">
    <source>
        <dbReference type="Proteomes" id="UP000030693"/>
    </source>
</evidence>
<protein>
    <submittedName>
        <fullName evidence="1">Uncharacterized protein</fullName>
    </submittedName>
</protein>
<proteinExistence type="predicted"/>
<dbReference type="SUPFAM" id="SSF55620">
    <property type="entry name" value="Tetrahydrobiopterin biosynthesis enzymes-like"/>
    <property type="match status" value="1"/>
</dbReference>
<evidence type="ECO:0000313" key="1">
    <source>
        <dbReference type="EMBL" id="KCV70061.1"/>
    </source>
</evidence>
<gene>
    <name evidence="1" type="ORF">H696_03524</name>
</gene>
<dbReference type="GeneID" id="20528249"/>
<keyword evidence="2" id="KW-1185">Reference proteome</keyword>
<dbReference type="InterPro" id="IPR038418">
    <property type="entry name" value="6-PTP_synth/QueD_sf"/>
</dbReference>
<dbReference type="AlphaFoldDB" id="A0A058Z7I6"/>
<dbReference type="EMBL" id="KB932205">
    <property type="protein sequence ID" value="KCV70061.1"/>
    <property type="molecule type" value="Genomic_DNA"/>
</dbReference>
<reference evidence="1" key="1">
    <citation type="submission" date="2013-04" db="EMBL/GenBank/DDBJ databases">
        <title>The Genome Sequence of Fonticula alba ATCC 38817.</title>
        <authorList>
            <consortium name="The Broad Institute Genomics Platform"/>
            <person name="Russ C."/>
            <person name="Cuomo C."/>
            <person name="Burger G."/>
            <person name="Gray M.W."/>
            <person name="Holland P.W.H."/>
            <person name="King N."/>
            <person name="Lang F.B.F."/>
            <person name="Roger A.J."/>
            <person name="Ruiz-Trillo I."/>
            <person name="Brown M."/>
            <person name="Walker B."/>
            <person name="Young S."/>
            <person name="Zeng Q."/>
            <person name="Gargeya S."/>
            <person name="Fitzgerald M."/>
            <person name="Haas B."/>
            <person name="Abouelleil A."/>
            <person name="Allen A.W."/>
            <person name="Alvarado L."/>
            <person name="Arachchi H.M."/>
            <person name="Berlin A.M."/>
            <person name="Chapman S.B."/>
            <person name="Gainer-Dewar J."/>
            <person name="Goldberg J."/>
            <person name="Griggs A."/>
            <person name="Gujja S."/>
            <person name="Hansen M."/>
            <person name="Howarth C."/>
            <person name="Imamovic A."/>
            <person name="Ireland A."/>
            <person name="Larimer J."/>
            <person name="McCowan C."/>
            <person name="Murphy C."/>
            <person name="Pearson M."/>
            <person name="Poon T.W."/>
            <person name="Priest M."/>
            <person name="Roberts A."/>
            <person name="Saif S."/>
            <person name="Shea T."/>
            <person name="Sisk P."/>
            <person name="Sykes S."/>
            <person name="Wortman J."/>
            <person name="Nusbaum C."/>
            <person name="Birren B."/>
        </authorList>
    </citation>
    <scope>NUCLEOTIDE SEQUENCE [LARGE SCALE GENOMIC DNA]</scope>
    <source>
        <strain evidence="1">ATCC 38817</strain>
    </source>
</reference>
<name>A0A058Z7I6_FONAL</name>